<protein>
    <submittedName>
        <fullName evidence="1">Uncharacterized protein</fullName>
    </submittedName>
</protein>
<dbReference type="AlphaFoldDB" id="A0A7L4ZH04"/>
<keyword evidence="2" id="KW-1185">Reference proteome</keyword>
<dbReference type="OrthoDB" id="1442639at2"/>
<evidence type="ECO:0000313" key="1">
    <source>
        <dbReference type="EMBL" id="QHI35747.1"/>
    </source>
</evidence>
<gene>
    <name evidence="1" type="ORF">IMCC3317_10950</name>
</gene>
<reference evidence="1 2" key="1">
    <citation type="journal article" date="2013" name="Int. J. Syst. Evol. Microbiol.">
        <title>Kordia antarctica sp. nov., isolated from Antarctic seawater.</title>
        <authorList>
            <person name="Baek K."/>
            <person name="Choi A."/>
            <person name="Kang I."/>
            <person name="Lee K."/>
            <person name="Cho J.C."/>
        </authorList>
    </citation>
    <scope>NUCLEOTIDE SEQUENCE [LARGE SCALE GENOMIC DNA]</scope>
    <source>
        <strain evidence="1 2">IMCC3317</strain>
    </source>
</reference>
<sequence>MKFKNYGKDLGYTSMDAGSLIVGGIVSSGLEGAIPIDESKTRKAVAGSLALLGASFIKSDSIIKRIGRNLLLGAGVRQWQRFIVEAGTPELPEADGTDTNKFIHDMFETGGGDAIVTTETQKRMGMGYRFTPQRQVGTTASFQPSNHGSKLNFPLT</sequence>
<accession>A0A7L4ZH04</accession>
<dbReference type="EMBL" id="CP019288">
    <property type="protein sequence ID" value="QHI35747.1"/>
    <property type="molecule type" value="Genomic_DNA"/>
</dbReference>
<organism evidence="1 2">
    <name type="scientific">Kordia antarctica</name>
    <dbReference type="NCBI Taxonomy" id="1218801"/>
    <lineage>
        <taxon>Bacteria</taxon>
        <taxon>Pseudomonadati</taxon>
        <taxon>Bacteroidota</taxon>
        <taxon>Flavobacteriia</taxon>
        <taxon>Flavobacteriales</taxon>
        <taxon>Flavobacteriaceae</taxon>
        <taxon>Kordia</taxon>
    </lineage>
</organism>
<evidence type="ECO:0000313" key="2">
    <source>
        <dbReference type="Proteomes" id="UP000464657"/>
    </source>
</evidence>
<name>A0A7L4ZH04_9FLAO</name>
<proteinExistence type="predicted"/>
<dbReference type="KEGG" id="kan:IMCC3317_10950"/>
<dbReference type="RefSeq" id="WP_160128473.1">
    <property type="nucleotide sequence ID" value="NZ_CP019288.1"/>
</dbReference>
<dbReference type="Proteomes" id="UP000464657">
    <property type="component" value="Chromosome"/>
</dbReference>